<organism evidence="6">
    <name type="scientific">uncultured Caudovirales phage</name>
    <dbReference type="NCBI Taxonomy" id="2100421"/>
    <lineage>
        <taxon>Viruses</taxon>
        <taxon>Duplodnaviria</taxon>
        <taxon>Heunggongvirae</taxon>
        <taxon>Uroviricota</taxon>
        <taxon>Caudoviricetes</taxon>
        <taxon>Peduoviridae</taxon>
        <taxon>Maltschvirus</taxon>
        <taxon>Maltschvirus maltsch</taxon>
    </lineage>
</organism>
<feature type="region of interest" description="Disordered" evidence="2">
    <location>
        <begin position="199"/>
        <end position="230"/>
    </location>
</feature>
<evidence type="ECO:0000313" key="6">
    <source>
        <dbReference type="EMBL" id="CAB5228345.1"/>
    </source>
</evidence>
<evidence type="ECO:0000256" key="1">
    <source>
        <dbReference type="SAM" id="Coils"/>
    </source>
</evidence>
<protein>
    <submittedName>
        <fullName evidence="6">Uncharacterized protein</fullName>
    </submittedName>
</protein>
<proteinExistence type="predicted"/>
<dbReference type="EMBL" id="LR797401">
    <property type="protein sequence ID" value="CAB4214373.1"/>
    <property type="molecule type" value="Genomic_DNA"/>
</dbReference>
<evidence type="ECO:0000313" key="4">
    <source>
        <dbReference type="EMBL" id="CAB4182865.1"/>
    </source>
</evidence>
<sequence>MLASDLNNTDFVNARNPDSGLHVEFYWHEPVDAWASREASAKAQRNVVVKLPKQAFVRIMVPGIKETIWEESVAERHKQRFPQHWLAWQMAEGLIDGDGDIPGWKLSEWNELNEELVRELRYLRFQTVEQLAGANDKQIQGIGMGGVSLREKARVALRNRMGDETREALAESEKEKQELKARLEKMEAMMAKLMPAEAVIEPEPEAEAEPALIVPEKRKPGRPAASEAAI</sequence>
<keyword evidence="1" id="KW-0175">Coiled coil</keyword>
<gene>
    <name evidence="4" type="ORF">UFOVP1095_43</name>
    <name evidence="5" type="ORF">UFOVP1452_43</name>
    <name evidence="6" type="ORF">UFOVP1540_20</name>
    <name evidence="3" type="ORF">UFOVP918_43</name>
</gene>
<name>A0A6J7XEU4_9CAUD</name>
<dbReference type="EMBL" id="LR798384">
    <property type="protein sequence ID" value="CAB5228345.1"/>
    <property type="molecule type" value="Genomic_DNA"/>
</dbReference>
<evidence type="ECO:0000313" key="3">
    <source>
        <dbReference type="EMBL" id="CAB4171432.1"/>
    </source>
</evidence>
<accession>A0A6J7XEU4</accession>
<dbReference type="EMBL" id="LR796867">
    <property type="protein sequence ID" value="CAB4171432.1"/>
    <property type="molecule type" value="Genomic_DNA"/>
</dbReference>
<evidence type="ECO:0000313" key="5">
    <source>
        <dbReference type="EMBL" id="CAB4214373.1"/>
    </source>
</evidence>
<dbReference type="EMBL" id="LR797032">
    <property type="protein sequence ID" value="CAB4182865.1"/>
    <property type="molecule type" value="Genomic_DNA"/>
</dbReference>
<evidence type="ECO:0000256" key="2">
    <source>
        <dbReference type="SAM" id="MobiDB-lite"/>
    </source>
</evidence>
<reference evidence="6" key="1">
    <citation type="submission" date="2020-05" db="EMBL/GenBank/DDBJ databases">
        <authorList>
            <person name="Chiriac C."/>
            <person name="Salcher M."/>
            <person name="Ghai R."/>
            <person name="Kavagutti S V."/>
        </authorList>
    </citation>
    <scope>NUCLEOTIDE SEQUENCE</scope>
</reference>
<feature type="coiled-coil region" evidence="1">
    <location>
        <begin position="162"/>
        <end position="189"/>
    </location>
</feature>